<dbReference type="EMBL" id="JAZHXI010000006">
    <property type="protein sequence ID" value="KAL2070723.1"/>
    <property type="molecule type" value="Genomic_DNA"/>
</dbReference>
<evidence type="ECO:0000256" key="3">
    <source>
        <dbReference type="SAM" id="MobiDB-lite"/>
    </source>
</evidence>
<evidence type="ECO:0000256" key="1">
    <source>
        <dbReference type="ARBA" id="ARBA00022603"/>
    </source>
</evidence>
<proteinExistence type="predicted"/>
<name>A0ABR4CLC3_9HELO</name>
<accession>A0ABR4CLC3</accession>
<feature type="region of interest" description="Disordered" evidence="3">
    <location>
        <begin position="310"/>
        <end position="329"/>
    </location>
</feature>
<evidence type="ECO:0000256" key="2">
    <source>
        <dbReference type="ARBA" id="ARBA00022679"/>
    </source>
</evidence>
<keyword evidence="1" id="KW-0489">Methyltransferase</keyword>
<evidence type="ECO:0000313" key="5">
    <source>
        <dbReference type="Proteomes" id="UP001595075"/>
    </source>
</evidence>
<dbReference type="PANTHER" id="PTHR13393:SF0">
    <property type="entry name" value="RNA N6-ADENOSINE-METHYLTRANSFERASE METTL16"/>
    <property type="match status" value="1"/>
</dbReference>
<gene>
    <name evidence="4" type="ORF">VTL71DRAFT_13749</name>
</gene>
<reference evidence="4 5" key="1">
    <citation type="journal article" date="2024" name="Commun. Biol.">
        <title>Comparative genomic analysis of thermophilic fungi reveals convergent evolutionary adaptations and gene losses.</title>
        <authorList>
            <person name="Steindorff A.S."/>
            <person name="Aguilar-Pontes M.V."/>
            <person name="Robinson A.J."/>
            <person name="Andreopoulos B."/>
            <person name="LaButti K."/>
            <person name="Kuo A."/>
            <person name="Mondo S."/>
            <person name="Riley R."/>
            <person name="Otillar R."/>
            <person name="Haridas S."/>
            <person name="Lipzen A."/>
            <person name="Grimwood J."/>
            <person name="Schmutz J."/>
            <person name="Clum A."/>
            <person name="Reid I.D."/>
            <person name="Moisan M.C."/>
            <person name="Butler G."/>
            <person name="Nguyen T.T.M."/>
            <person name="Dewar K."/>
            <person name="Conant G."/>
            <person name="Drula E."/>
            <person name="Henrissat B."/>
            <person name="Hansel C."/>
            <person name="Singer S."/>
            <person name="Hutchinson M.I."/>
            <person name="de Vries R.P."/>
            <person name="Natvig D.O."/>
            <person name="Powell A.J."/>
            <person name="Tsang A."/>
            <person name="Grigoriev I.V."/>
        </authorList>
    </citation>
    <scope>NUCLEOTIDE SEQUENCE [LARGE SCALE GENOMIC DNA]</scope>
    <source>
        <strain evidence="4 5">CBS 494.80</strain>
    </source>
</reference>
<dbReference type="Pfam" id="PF05971">
    <property type="entry name" value="Methyltransf_10"/>
    <property type="match status" value="1"/>
</dbReference>
<dbReference type="InterPro" id="IPR010286">
    <property type="entry name" value="METTL16/RlmF"/>
</dbReference>
<dbReference type="Proteomes" id="UP001595075">
    <property type="component" value="Unassembled WGS sequence"/>
</dbReference>
<dbReference type="Gene3D" id="3.40.50.150">
    <property type="entry name" value="Vaccinia Virus protein VP39"/>
    <property type="match status" value="1"/>
</dbReference>
<comment type="caution">
    <text evidence="4">The sequence shown here is derived from an EMBL/GenBank/DDBJ whole genome shotgun (WGS) entry which is preliminary data.</text>
</comment>
<dbReference type="InterPro" id="IPR029063">
    <property type="entry name" value="SAM-dependent_MTases_sf"/>
</dbReference>
<keyword evidence="2" id="KW-0808">Transferase</keyword>
<evidence type="ECO:0000313" key="4">
    <source>
        <dbReference type="EMBL" id="KAL2070723.1"/>
    </source>
</evidence>
<keyword evidence="5" id="KW-1185">Reference proteome</keyword>
<organism evidence="4 5">
    <name type="scientific">Oculimacula yallundae</name>
    <dbReference type="NCBI Taxonomy" id="86028"/>
    <lineage>
        <taxon>Eukaryota</taxon>
        <taxon>Fungi</taxon>
        <taxon>Dikarya</taxon>
        <taxon>Ascomycota</taxon>
        <taxon>Pezizomycotina</taxon>
        <taxon>Leotiomycetes</taxon>
        <taxon>Helotiales</taxon>
        <taxon>Ploettnerulaceae</taxon>
        <taxon>Oculimacula</taxon>
    </lineage>
</organism>
<dbReference type="SUPFAM" id="SSF53335">
    <property type="entry name" value="S-adenosyl-L-methionine-dependent methyltransferases"/>
    <property type="match status" value="1"/>
</dbReference>
<protein>
    <recommendedName>
        <fullName evidence="6">U6 small nuclear RNA (adenine-(43)-N(6))-methyltransferase</fullName>
    </recommendedName>
</protein>
<evidence type="ECO:0008006" key="6">
    <source>
        <dbReference type="Google" id="ProtNLM"/>
    </source>
</evidence>
<dbReference type="PANTHER" id="PTHR13393">
    <property type="entry name" value="SAM-DEPENDENT METHYLTRANSFERASE"/>
    <property type="match status" value="1"/>
</dbReference>
<sequence length="378" mass="42340">MHFRNPYKTGIDYDTLAKGVAPDIDLSPFIPGAPIALLKALLYRDFQRCITVPDDRLCPAVPPRLDYVLWFEDIITFTMNSRQPRNETCSIIDIGTGASIIYPLLDSKVLASDVSFVGTEVDLSSTGYAIENMLRNGLNSRIQVLKTETEGPLLPQKLWELHDRYTVLMCNPPFYSTAEEMDAAESSKQRPRIQALLGASVETLTPGGAAGFILRILDESLQHKDGVLWFSCLCGHQEVLERVVAELRERKIENYAISKFEHGQTTRWAVAWSFHALRLPNDISRAGETPELLHLLPQVLAVGKDDQNGETDQRFGIETGNNSPSPAPLNRCGIAADLPRQDLLKRVFSRLLPKVPRYQASIETLRHFRASKRTLGTE</sequence>